<gene>
    <name evidence="1" type="ORF">C427_4740</name>
</gene>
<dbReference type="STRING" id="1129794.C427_4740"/>
<dbReference type="RefSeq" id="WP_007642416.1">
    <property type="nucleotide sequence ID" value="NC_020514.1"/>
</dbReference>
<keyword evidence="2" id="KW-1185">Reference proteome</keyword>
<dbReference type="PATRIC" id="fig|1129794.4.peg.4721"/>
<reference evidence="1 2" key="1">
    <citation type="journal article" date="2013" name="Genome Announc.">
        <title>Complete Genome Sequence of Glaciecola psychrophila Strain 170T.</title>
        <authorList>
            <person name="Yin J."/>
            <person name="Chen J."/>
            <person name="Liu G."/>
            <person name="Yu Y."/>
            <person name="Song L."/>
            <person name="Wang X."/>
            <person name="Qu X."/>
        </authorList>
    </citation>
    <scope>NUCLEOTIDE SEQUENCE [LARGE SCALE GENOMIC DNA]</scope>
    <source>
        <strain evidence="1 2">170</strain>
    </source>
</reference>
<dbReference type="KEGG" id="gps:C427_4740"/>
<proteinExistence type="predicted"/>
<organism evidence="1 2">
    <name type="scientific">Paraglaciecola psychrophila 170</name>
    <dbReference type="NCBI Taxonomy" id="1129794"/>
    <lineage>
        <taxon>Bacteria</taxon>
        <taxon>Pseudomonadati</taxon>
        <taxon>Pseudomonadota</taxon>
        <taxon>Gammaproteobacteria</taxon>
        <taxon>Alteromonadales</taxon>
        <taxon>Alteromonadaceae</taxon>
        <taxon>Paraglaciecola</taxon>
    </lineage>
</organism>
<sequence>MGWYLAKKQGLEVTSCLNIMNKSEIGKSETMINKHNKLEQANLIQACRLDSIDYLLLFKYTFYRRVLNTRPTPFLQRSKSLMDKFPFTMLFYRKIIITICEGREIWI</sequence>
<evidence type="ECO:0000313" key="1">
    <source>
        <dbReference type="EMBL" id="AGH46839.1"/>
    </source>
</evidence>
<dbReference type="Proteomes" id="UP000011864">
    <property type="component" value="Chromosome"/>
</dbReference>
<dbReference type="AlphaFoldDB" id="K7AH13"/>
<dbReference type="HOGENOM" id="CLU_2207505_0_0_6"/>
<accession>K7AH13</accession>
<dbReference type="EMBL" id="CP003837">
    <property type="protein sequence ID" value="AGH46839.1"/>
    <property type="molecule type" value="Genomic_DNA"/>
</dbReference>
<evidence type="ECO:0000313" key="2">
    <source>
        <dbReference type="Proteomes" id="UP000011864"/>
    </source>
</evidence>
<protein>
    <submittedName>
        <fullName evidence="1">Uncharacterized protein</fullName>
    </submittedName>
</protein>
<name>K7AH13_9ALTE</name>